<keyword evidence="14" id="KW-0969">Cilium</keyword>
<dbReference type="Proteomes" id="UP000289024">
    <property type="component" value="Unassembled WGS sequence"/>
</dbReference>
<evidence type="ECO:0000313" key="28">
    <source>
        <dbReference type="Proteomes" id="UP000289024"/>
    </source>
</evidence>
<dbReference type="Proteomes" id="UP000037777">
    <property type="component" value="Unassembled WGS sequence"/>
</dbReference>
<dbReference type="Proteomes" id="UP000288704">
    <property type="component" value="Unassembled WGS sequence"/>
</dbReference>
<evidence type="ECO:0000256" key="2">
    <source>
        <dbReference type="ARBA" id="ARBA00009677"/>
    </source>
</evidence>
<dbReference type="NCBIfam" id="TIGR02489">
    <property type="entry name" value="flgE_epsilon"/>
    <property type="match status" value="1"/>
</dbReference>
<dbReference type="InterPro" id="IPR001444">
    <property type="entry name" value="Flag_bb_rod_N"/>
</dbReference>
<dbReference type="EMBL" id="RPFT01000013">
    <property type="protein sequence ID" value="RPF67648.1"/>
    <property type="molecule type" value="Genomic_DNA"/>
</dbReference>
<evidence type="ECO:0000256" key="6">
    <source>
        <dbReference type="RuleBase" id="RU362116"/>
    </source>
</evidence>
<accession>A0A024C0Z5</accession>
<dbReference type="Gene3D" id="2.60.98.20">
    <property type="entry name" value="Flagellar hook protein FlgE"/>
    <property type="match status" value="1"/>
</dbReference>
<dbReference type="Proteomes" id="UP000267086">
    <property type="component" value="Unassembled WGS sequence"/>
</dbReference>
<evidence type="ECO:0000256" key="1">
    <source>
        <dbReference type="ARBA" id="ARBA00004117"/>
    </source>
</evidence>
<keyword evidence="14" id="KW-0282">Flagellum</keyword>
<dbReference type="Pfam" id="PF22692">
    <property type="entry name" value="LlgE_F_G_D1"/>
    <property type="match status" value="1"/>
</dbReference>
<evidence type="ECO:0000256" key="5">
    <source>
        <dbReference type="NCBIfam" id="TIGR02489"/>
    </source>
</evidence>
<dbReference type="Proteomes" id="UP000220469">
    <property type="component" value="Unassembled WGS sequence"/>
</dbReference>
<dbReference type="GO" id="GO:0071978">
    <property type="term" value="P:bacterial-type flagellum-dependent swarming motility"/>
    <property type="evidence" value="ECO:0007669"/>
    <property type="project" value="TreeGrafter"/>
</dbReference>
<evidence type="ECO:0000313" key="24">
    <source>
        <dbReference type="Proteomes" id="UP000267086"/>
    </source>
</evidence>
<evidence type="ECO:0000313" key="21">
    <source>
        <dbReference type="Proteomes" id="UP000220405"/>
    </source>
</evidence>
<feature type="domain" description="Flagellar basal-body/hook protein C-terminal" evidence="8">
    <location>
        <begin position="675"/>
        <end position="716"/>
    </location>
</feature>
<comment type="subcellular location">
    <subcellularLocation>
        <location evidence="1 6">Bacterial flagellum basal body</location>
    </subcellularLocation>
</comment>
<dbReference type="InterPro" id="IPR010930">
    <property type="entry name" value="Flg_bb/hook_C_dom"/>
</dbReference>
<dbReference type="AlphaFoldDB" id="A0A024C0Z5"/>
<evidence type="ECO:0000259" key="7">
    <source>
        <dbReference type="Pfam" id="PF00460"/>
    </source>
</evidence>
<dbReference type="Proteomes" id="UP000220405">
    <property type="component" value="Unassembled WGS sequence"/>
</dbReference>
<dbReference type="Pfam" id="PF00460">
    <property type="entry name" value="Flg_bb_rod"/>
    <property type="match status" value="1"/>
</dbReference>
<dbReference type="Proteomes" id="UP000275263">
    <property type="component" value="Unassembled WGS sequence"/>
</dbReference>
<evidence type="ECO:0000313" key="13">
    <source>
        <dbReference type="EMBL" id="PDX38136.1"/>
    </source>
</evidence>
<dbReference type="GO" id="GO:0044781">
    <property type="term" value="P:bacterial-type flagellum organization"/>
    <property type="evidence" value="ECO:0007669"/>
    <property type="project" value="InterPro"/>
</dbReference>
<dbReference type="NCBIfam" id="TIGR03506">
    <property type="entry name" value="FlgEFG_subfam"/>
    <property type="match status" value="2"/>
</dbReference>
<dbReference type="PANTHER" id="PTHR30435">
    <property type="entry name" value="FLAGELLAR PROTEIN"/>
    <property type="match status" value="1"/>
</dbReference>
<reference evidence="26 28" key="6">
    <citation type="submission" date="2018-10" db="EMBL/GenBank/DDBJ databases">
        <title>Genetic determinants and prediction of antibiotic resistance phenotypes in Helicobacter pylori.</title>
        <authorList>
            <person name="Wagner K."/>
        </authorList>
    </citation>
    <scope>NUCLEOTIDE SEQUENCE [LARGE SCALE GENOMIC DNA]</scope>
    <source>
        <strain evidence="18 26">ZH117</strain>
        <strain evidence="17 27">ZH70</strain>
        <strain evidence="16 28">ZH97</strain>
    </source>
</reference>
<reference evidence="19 23" key="5">
    <citation type="submission" date="2018-06" db="EMBL/GenBank/DDBJ databases">
        <authorList>
            <consortium name="Pathogen Informatics"/>
            <person name="Doyle S."/>
        </authorList>
    </citation>
    <scope>NUCLEOTIDE SEQUENCE [LARGE SCALE GENOMIC DNA]</scope>
    <source>
        <strain evidence="19 23">NCTC13338</strain>
    </source>
</reference>
<dbReference type="Pfam" id="PF06429">
    <property type="entry name" value="Flg_bbr_C"/>
    <property type="match status" value="1"/>
</dbReference>
<evidence type="ECO:0000313" key="16">
    <source>
        <dbReference type="EMBL" id="RVZ36298.1"/>
    </source>
</evidence>
<reference evidence="21 22" key="3">
    <citation type="journal article" date="2017" name="Gut Pathog.">
        <title>Phylogenomics of Colombian Helicobacter pylori isolates.</title>
        <authorList>
            <person name="Gutierrez-Escobar A.J."/>
            <person name="Trujillo E."/>
            <person name="Acevedo O."/>
            <person name="Bravo M.M."/>
        </authorList>
    </citation>
    <scope>NUCLEOTIDE SEQUENCE [LARGE SCALE GENOMIC DNA]</scope>
    <source>
        <strain evidence="13 21">2021</strain>
        <strain evidence="12 22">3076</strain>
    </source>
</reference>
<dbReference type="InterPro" id="IPR037058">
    <property type="entry name" value="Falgellar_hook_FlgE_sf"/>
</dbReference>
<evidence type="ECO:0000313" key="22">
    <source>
        <dbReference type="Proteomes" id="UP000220469"/>
    </source>
</evidence>
<feature type="domain" description="Flagellar hook protein FlgE/F/G-like D1" evidence="10">
    <location>
        <begin position="96"/>
        <end position="156"/>
    </location>
</feature>
<dbReference type="EMBL" id="RJHK01000001">
    <property type="protein sequence ID" value="RVZ36298.1"/>
    <property type="molecule type" value="Genomic_DNA"/>
</dbReference>
<dbReference type="Pfam" id="PF07196">
    <property type="entry name" value="Flagellin_IN"/>
    <property type="match status" value="1"/>
</dbReference>
<evidence type="ECO:0000313" key="25">
    <source>
        <dbReference type="Proteomes" id="UP000275263"/>
    </source>
</evidence>
<evidence type="ECO:0000259" key="9">
    <source>
        <dbReference type="Pfam" id="PF07559"/>
    </source>
</evidence>
<protein>
    <recommendedName>
        <fullName evidence="3 5">Flagellar hook protein FlgE</fullName>
    </recommendedName>
</protein>
<dbReference type="Gene3D" id="3.30.70.2120">
    <property type="match status" value="1"/>
</dbReference>
<evidence type="ECO:0000256" key="4">
    <source>
        <dbReference type="ARBA" id="ARBA00023143"/>
    </source>
</evidence>
<dbReference type="EMBL" id="MBJH01000073">
    <property type="protein sequence ID" value="PDX38136.1"/>
    <property type="molecule type" value="Genomic_DNA"/>
</dbReference>
<name>A0A024C0Z5_HELPX</name>
<dbReference type="EMBL" id="RJIC01000002">
    <property type="protein sequence ID" value="RVZ65133.1"/>
    <property type="molecule type" value="Genomic_DNA"/>
</dbReference>
<dbReference type="InterPro" id="IPR053967">
    <property type="entry name" value="LlgE_F_G-like_D1"/>
</dbReference>
<evidence type="ECO:0000313" key="26">
    <source>
        <dbReference type="Proteomes" id="UP000288704"/>
    </source>
</evidence>
<reference evidence="11 20" key="1">
    <citation type="submission" date="2015-08" db="EMBL/GenBank/DDBJ databases">
        <title>Comparative genomics of Helicobacter pylori strains.</title>
        <authorList>
            <person name="Kumar N."/>
            <person name="Albert M.J."/>
            <person name="Al-Akbal H.M."/>
            <person name="Ahmed N."/>
        </authorList>
    </citation>
    <scope>NUCLEOTIDE SEQUENCE [LARGE SCALE GENOMIC DNA]</scope>
    <source>
        <strain evidence="11 20">59</strain>
    </source>
</reference>
<evidence type="ECO:0000313" key="17">
    <source>
        <dbReference type="EMBL" id="RVZ43439.1"/>
    </source>
</evidence>
<evidence type="ECO:0000313" key="11">
    <source>
        <dbReference type="EMBL" id="KOS32596.1"/>
    </source>
</evidence>
<dbReference type="Proteomes" id="UP000254543">
    <property type="component" value="Unassembled WGS sequence"/>
</dbReference>
<dbReference type="GO" id="GO:0009425">
    <property type="term" value="C:bacterial-type flagellum basal body"/>
    <property type="evidence" value="ECO:0007669"/>
    <property type="project" value="UniProtKB-SubCell"/>
</dbReference>
<reference evidence="15" key="7">
    <citation type="submission" date="2018-11" db="EMBL/GenBank/DDBJ databases">
        <authorList>
            <person name="Gutierrez A.J."/>
            <person name="Bravo M."/>
        </authorList>
    </citation>
    <scope>NUCLEOTIDE SEQUENCE</scope>
    <source>
        <strain evidence="15">1057</strain>
    </source>
</reference>
<dbReference type="EMBL" id="QEGO01000010">
    <property type="protein sequence ID" value="RKV31074.1"/>
    <property type="molecule type" value="Genomic_DNA"/>
</dbReference>
<evidence type="ECO:0000313" key="20">
    <source>
        <dbReference type="Proteomes" id="UP000037777"/>
    </source>
</evidence>
<evidence type="ECO:0000313" key="19">
    <source>
        <dbReference type="EMBL" id="STO82506.1"/>
    </source>
</evidence>
<dbReference type="EMBL" id="UGHQ01000001">
    <property type="protein sequence ID" value="STO82506.1"/>
    <property type="molecule type" value="Genomic_DNA"/>
</dbReference>
<reference evidence="15 25" key="2">
    <citation type="journal article" date="2017" name="Gut Pathog.">
        <title>Mycobacterium avium subsp. paratuberculosis and associated risk factors for inflammatory bowel disease in Iranian patients.</title>
        <authorList>
            <person name="Zamani S."/>
            <person name="Zali M.R."/>
            <person name="Aghdaei H.A."/>
            <person name="Sechi L.A."/>
            <person name="Niegowska M."/>
            <person name="Caggiu E."/>
            <person name="Keshavarz R."/>
            <person name="Mosavari N."/>
            <person name="Feizabadi M.M."/>
        </authorList>
    </citation>
    <scope>NUCLEOTIDE SEQUENCE [LARGE SCALE GENOMIC DNA]</scope>
    <source>
        <strain evidence="15 25">1057</strain>
    </source>
</reference>
<dbReference type="InterPro" id="IPR010810">
    <property type="entry name" value="Flagellin_hook_IN_motif"/>
</dbReference>
<feature type="domain" description="Flagellar basal body rod protein N-terminal" evidence="7">
    <location>
        <begin position="8"/>
        <end position="35"/>
    </location>
</feature>
<dbReference type="EMBL" id="LIXH01000030">
    <property type="protein sequence ID" value="KOS32596.1"/>
    <property type="molecule type" value="Genomic_DNA"/>
</dbReference>
<comment type="similarity">
    <text evidence="2 6">Belongs to the flagella basal body rod proteins family.</text>
</comment>
<reference evidence="14 24" key="4">
    <citation type="submission" date="2018-04" db="EMBL/GenBank/DDBJ databases">
        <title>Complete genome sequences of Helicobacter pylori.</title>
        <authorList>
            <person name="Palau M."/>
            <person name="Minana-Galbis D."/>
        </authorList>
    </citation>
    <scope>NUCLEOTIDE SEQUENCE [LARGE SCALE GENOMIC DNA]</scope>
    <source>
        <strain evidence="14 24">B712A</strain>
    </source>
</reference>
<dbReference type="EMBL" id="RJGP01000022">
    <property type="protein sequence ID" value="RVZ43439.1"/>
    <property type="molecule type" value="Genomic_DNA"/>
</dbReference>
<dbReference type="FunFam" id="2.60.98.20:FF:000003">
    <property type="entry name" value="Flagellar hook protein FlgE"/>
    <property type="match status" value="1"/>
</dbReference>
<evidence type="ECO:0000313" key="18">
    <source>
        <dbReference type="EMBL" id="RVZ65133.1"/>
    </source>
</evidence>
<feature type="domain" description="Flagellar hook protein FlgE D2" evidence="9">
    <location>
        <begin position="476"/>
        <end position="598"/>
    </location>
</feature>
<gene>
    <name evidence="11" type="primary">flgE</name>
    <name evidence="19" type="synonym">flgE_2</name>
    <name evidence="11" type="ORF">AM496_06045</name>
    <name evidence="12" type="ORF">BB451_06190</name>
    <name evidence="13" type="ORF">BB468_04080</name>
    <name evidence="14" type="ORF">DD751_04995</name>
    <name evidence="17" type="ORF">EC518_01245</name>
    <name evidence="16" type="ORF">EC547_00945</name>
    <name evidence="18" type="ORF">EC574_02360</name>
    <name evidence="15" type="ORF">EGW01_06025</name>
    <name evidence="19" type="ORF">NCTC13338_00622</name>
</gene>
<organism evidence="14 24">
    <name type="scientific">Helicobacter pylori</name>
    <name type="common">Campylobacter pylori</name>
    <dbReference type="NCBI Taxonomy" id="210"/>
    <lineage>
        <taxon>Bacteria</taxon>
        <taxon>Pseudomonadati</taxon>
        <taxon>Campylobacterota</taxon>
        <taxon>Epsilonproteobacteria</taxon>
        <taxon>Campylobacterales</taxon>
        <taxon>Helicobacteraceae</taxon>
        <taxon>Helicobacter</taxon>
    </lineage>
</organism>
<sequence>MLRSLWSGVNGMQAHQIALDIESNNIANVNTTGFKYSRASFVDMLSQVKLIATAPYKNGLAGQNDFSVGLGVGVDATTKIFSQGNIQNTDVKTDLAIQGDGFFIISPDRGITRNFTRDGEFLFDSQGSLVTTGGLVVQGWVRNGSDTGNKGSDTDALKVDNTGPLENIRIDPGMVMPARASNRISMRANLNAGRHADQTAAIFALDSSAKTPSDGINPVYDSGTNLAQVAEDMGSLYNEDGDALLLNENQGIWVSYKSAKMVKDILPSAENSTLELNGVKISFTNDSAVSRTSSLVAAKNAINAVKSQTGIEAYLDGKQLRLENTNELDGDEKLKNIVVTQAGTGAFANFLDGDKDVTAFKYSYTHSISPNADIGQFRTTEDLRALIQHDANIVKDPSLADNYQDSAASIGVTINQYGMFEINNKDNKNVIKENLNIFVSGYSSDSVTNNVLFKNAMKGLNTASLIEGGASASSSKFTHATHATSIDVIDSLGTKHAMRIEFYRSGGAEWNFRVIVPEPGELVGGSAARPNVFEGGRLRFNNDGSLAGMNPPLLQFDPKNGADAPQRINLAFGSSGSFDGLTSVDKISETYAIEQNGYQAGDLMDVRFDSDGVLLGAFSNGRTLALAQVALANFANDAGLQALGGNVFSQTGNSGQALIGAANTGRRGSISGSKLESSNVDLSRSLTNLIVVQRGFQANSKAVTTSDQILNTLLNLKQ</sequence>
<evidence type="ECO:0000313" key="14">
    <source>
        <dbReference type="EMBL" id="RKV31074.1"/>
    </source>
</evidence>
<evidence type="ECO:0000259" key="8">
    <source>
        <dbReference type="Pfam" id="PF06429"/>
    </source>
</evidence>
<dbReference type="EMBL" id="MBGM01000006">
    <property type="protein sequence ID" value="PDW29731.1"/>
    <property type="molecule type" value="Genomic_DNA"/>
</dbReference>
<dbReference type="Pfam" id="PF07559">
    <property type="entry name" value="FlgE_D2"/>
    <property type="match status" value="1"/>
</dbReference>
<dbReference type="eggNOG" id="COG1749">
    <property type="taxonomic scope" value="Bacteria"/>
</dbReference>
<evidence type="ECO:0000313" key="12">
    <source>
        <dbReference type="EMBL" id="PDW29731.1"/>
    </source>
</evidence>
<dbReference type="InterPro" id="IPR012835">
    <property type="entry name" value="FlgE_epsilon"/>
</dbReference>
<proteinExistence type="inferred from homology"/>
<evidence type="ECO:0000313" key="27">
    <source>
        <dbReference type="Proteomes" id="UP000289022"/>
    </source>
</evidence>
<evidence type="ECO:0000313" key="23">
    <source>
        <dbReference type="Proteomes" id="UP000254543"/>
    </source>
</evidence>
<keyword evidence="14" id="KW-0966">Cell projection</keyword>
<dbReference type="RefSeq" id="WP_000946404.1">
    <property type="nucleotide sequence ID" value="NZ_BSLF01000013.1"/>
</dbReference>
<keyword evidence="4 6" id="KW-0975">Bacterial flagellum</keyword>
<dbReference type="InterPro" id="IPR011491">
    <property type="entry name" value="FlgE_D2"/>
</dbReference>
<evidence type="ECO:0000256" key="3">
    <source>
        <dbReference type="ARBA" id="ARBA00019015"/>
    </source>
</evidence>
<dbReference type="InterPro" id="IPR037925">
    <property type="entry name" value="FlgE/F/G-like"/>
</dbReference>
<evidence type="ECO:0000313" key="15">
    <source>
        <dbReference type="EMBL" id="RPF67648.1"/>
    </source>
</evidence>
<evidence type="ECO:0000259" key="10">
    <source>
        <dbReference type="Pfam" id="PF22692"/>
    </source>
</evidence>
<dbReference type="SUPFAM" id="SSF117143">
    <property type="entry name" value="Flagellar hook protein flgE"/>
    <property type="match status" value="2"/>
</dbReference>
<dbReference type="InterPro" id="IPR020013">
    <property type="entry name" value="Flagellar_FlgE/F/G"/>
</dbReference>
<dbReference type="Proteomes" id="UP000289022">
    <property type="component" value="Unassembled WGS sequence"/>
</dbReference>
<dbReference type="PANTHER" id="PTHR30435:SF19">
    <property type="entry name" value="FLAGELLAR BASAL-BODY ROD PROTEIN FLGG"/>
    <property type="match status" value="1"/>
</dbReference>